<dbReference type="GeneID" id="26638112"/>
<dbReference type="RefSeq" id="YP_009211640.1">
    <property type="nucleotide sequence ID" value="NC_028940.1"/>
</dbReference>
<protein>
    <submittedName>
        <fullName evidence="1">Uncharacterized protein</fullName>
    </submittedName>
</protein>
<name>A0A0A0Q0M5_9CAUD</name>
<dbReference type="Proteomes" id="UP000030739">
    <property type="component" value="Segment"/>
</dbReference>
<dbReference type="Pfam" id="PF24647">
    <property type="entry name" value="Phage_blade"/>
    <property type="match status" value="1"/>
</dbReference>
<accession>A0A0A0Q0M5</accession>
<reference evidence="1 2" key="1">
    <citation type="journal article" date="2015" name="Plant Pathol. J.">
        <title>Isolation and Genomic Characterization of the T4-Like Bacteriophage PM2 Infecting Pectobacterium carotovorum subsp. carotovorum.</title>
        <authorList>
            <person name="Lim J.A."/>
            <person name="Lee D.H."/>
            <person name="Heu S."/>
        </authorList>
    </citation>
    <scope>NUCLEOTIDE SEQUENCE [LARGE SCALE GENOMIC DNA]</scope>
</reference>
<evidence type="ECO:0000313" key="1">
    <source>
        <dbReference type="EMBL" id="AHY25181.1"/>
    </source>
</evidence>
<dbReference type="KEGG" id="vg:26638112"/>
<sequence>MKAYLETVVITHKQGGDSRPAVSQVVLDFINHEQFLIFKDQLDIHESGVNFSVYRTLIPFCA</sequence>
<organism evidence="1 2">
    <name type="scientific">Pectobacterium bacteriophage PM2</name>
    <dbReference type="NCBI Taxonomy" id="1429794"/>
    <lineage>
        <taxon>Viruses</taxon>
        <taxon>Duplodnaviria</taxon>
        <taxon>Heunggongvirae</taxon>
        <taxon>Uroviricota</taxon>
        <taxon>Caudoviricetes</taxon>
        <taxon>Pantevenvirales</taxon>
        <taxon>Straboviridae</taxon>
        <taxon>Tevenvirinae</taxon>
        <taxon>Mosugukvirus</taxon>
        <taxon>Mosugukvirus pm2</taxon>
    </lineage>
</organism>
<proteinExistence type="predicted"/>
<dbReference type="InterPro" id="IPR056962">
    <property type="entry name" value="Phage_blade"/>
</dbReference>
<dbReference type="OrthoDB" id="23528at10239"/>
<keyword evidence="2" id="KW-1185">Reference proteome</keyword>
<gene>
    <name evidence="1" type="ORF">PM2_219</name>
</gene>
<evidence type="ECO:0000313" key="2">
    <source>
        <dbReference type="Proteomes" id="UP000030739"/>
    </source>
</evidence>
<dbReference type="EMBL" id="KF835987">
    <property type="protein sequence ID" value="AHY25181.1"/>
    <property type="molecule type" value="Genomic_DNA"/>
</dbReference>